<accession>A0A1B1A732</accession>
<comment type="function">
    <text evidence="1">Is involved in generating a small heat-stable compound (Nod), an acylated oligomer of N-acetylglucosamine, that stimulates mitosis in various plant protoplasts.</text>
</comment>
<sequence length="305" mass="34983">MTKTYWPNDARLVISISMQFEAGGEAPYGPGGPFSGFIDMDPAYPDFPTKSWYRYGHVEGIQRMLDLWDKHGVKVTSHMVGSAVDRSPEVAKEIVERGHEAAAHGRDWIMQVDLQEAEERRFIADNVASIKRATGVAPVGYNGAAMRGTINTLKILQDEGFKYHIDDVSRDEPFVIPVRNKDFAVVPYSVTLNDIIQFEGYKFTTTEYERQLKDEFDQLYEEAGHRRRMMAISTHDRVQGRPYRVKSLDRFLEYALKHQGVVVMRKDDIADFALSEPSIIRDPNPHDEWAEWERKNGDQKINPIT</sequence>
<organism evidence="6 7">
    <name type="scientific">Tritonibacter mobilis F1926</name>
    <dbReference type="NCBI Taxonomy" id="1265309"/>
    <lineage>
        <taxon>Bacteria</taxon>
        <taxon>Pseudomonadati</taxon>
        <taxon>Pseudomonadota</taxon>
        <taxon>Alphaproteobacteria</taxon>
        <taxon>Rhodobacterales</taxon>
        <taxon>Paracoccaceae</taxon>
        <taxon>Tritonibacter</taxon>
    </lineage>
</organism>
<name>A0A1B1A732_9RHOB</name>
<dbReference type="Gene3D" id="3.20.20.370">
    <property type="entry name" value="Glycoside hydrolase/deacetylase"/>
    <property type="match status" value="1"/>
</dbReference>
<evidence type="ECO:0000259" key="5">
    <source>
        <dbReference type="PROSITE" id="PS51677"/>
    </source>
</evidence>
<feature type="domain" description="NodB homology" evidence="5">
    <location>
        <begin position="47"/>
        <end position="264"/>
    </location>
</feature>
<dbReference type="PANTHER" id="PTHR43123">
    <property type="entry name" value="POLYSACCHARIDE DEACETYLASE-RELATED"/>
    <property type="match status" value="1"/>
</dbReference>
<evidence type="ECO:0000256" key="3">
    <source>
        <dbReference type="ARBA" id="ARBA00020071"/>
    </source>
</evidence>
<dbReference type="AlphaFoldDB" id="A0A1B1A732"/>
<dbReference type="PANTHER" id="PTHR43123:SF1">
    <property type="entry name" value="POLYSACCHARIDE DEACETYLASE-RELATED"/>
    <property type="match status" value="1"/>
</dbReference>
<protein>
    <recommendedName>
        <fullName evidence="3">Chitooligosaccharide deacetylase</fullName>
    </recommendedName>
    <alternativeName>
        <fullName evidence="4">Nodulation protein B</fullName>
    </alternativeName>
</protein>
<evidence type="ECO:0000256" key="2">
    <source>
        <dbReference type="ARBA" id="ARBA00010973"/>
    </source>
</evidence>
<dbReference type="Proteomes" id="UP000013243">
    <property type="component" value="Plasmid unnamed1"/>
</dbReference>
<dbReference type="PROSITE" id="PS51677">
    <property type="entry name" value="NODB"/>
    <property type="match status" value="1"/>
</dbReference>
<comment type="similarity">
    <text evidence="2">Belongs to the polysaccharide deacetylase family.</text>
</comment>
<gene>
    <name evidence="6" type="ORF">K529_016585</name>
</gene>
<proteinExistence type="inferred from homology"/>
<dbReference type="InterPro" id="IPR002509">
    <property type="entry name" value="NODB_dom"/>
</dbReference>
<reference evidence="6 7" key="1">
    <citation type="journal article" date="2016" name="ISME J.">
        <title>Global occurrence and heterogeneity of the Roseobacter-clade species Ruegeria mobilis.</title>
        <authorList>
            <person name="Sonnenschein E."/>
            <person name="Gram L."/>
        </authorList>
    </citation>
    <scope>NUCLEOTIDE SEQUENCE [LARGE SCALE GENOMIC DNA]</scope>
    <source>
        <strain evidence="6 7">F1926</strain>
        <plasmid evidence="6 7">unnamed1</plasmid>
    </source>
</reference>
<evidence type="ECO:0000313" key="6">
    <source>
        <dbReference type="EMBL" id="ANP42395.1"/>
    </source>
</evidence>
<dbReference type="OrthoDB" id="9787041at2"/>
<dbReference type="InterPro" id="IPR011330">
    <property type="entry name" value="Glyco_hydro/deAcase_b/a-brl"/>
</dbReference>
<geneLocation type="plasmid" evidence="6 7">
    <name>unnamed1</name>
</geneLocation>
<keyword evidence="6" id="KW-0614">Plasmid</keyword>
<dbReference type="RefSeq" id="WP_005610930.1">
    <property type="nucleotide sequence ID" value="NZ_CP015231.1"/>
</dbReference>
<evidence type="ECO:0000256" key="1">
    <source>
        <dbReference type="ARBA" id="ARBA00003236"/>
    </source>
</evidence>
<dbReference type="EMBL" id="CP015231">
    <property type="protein sequence ID" value="ANP42395.1"/>
    <property type="molecule type" value="Genomic_DNA"/>
</dbReference>
<dbReference type="GO" id="GO:0005975">
    <property type="term" value="P:carbohydrate metabolic process"/>
    <property type="evidence" value="ECO:0007669"/>
    <property type="project" value="InterPro"/>
</dbReference>
<dbReference type="GO" id="GO:0016810">
    <property type="term" value="F:hydrolase activity, acting on carbon-nitrogen (but not peptide) bonds"/>
    <property type="evidence" value="ECO:0007669"/>
    <property type="project" value="InterPro"/>
</dbReference>
<dbReference type="KEGG" id="rmb:K529_016585"/>
<dbReference type="SUPFAM" id="SSF88713">
    <property type="entry name" value="Glycoside hydrolase/deacetylase"/>
    <property type="match status" value="1"/>
</dbReference>
<evidence type="ECO:0000256" key="4">
    <source>
        <dbReference type="ARBA" id="ARBA00032976"/>
    </source>
</evidence>
<dbReference type="Pfam" id="PF01522">
    <property type="entry name" value="Polysacc_deac_1"/>
    <property type="match status" value="1"/>
</dbReference>
<evidence type="ECO:0000313" key="7">
    <source>
        <dbReference type="Proteomes" id="UP000013243"/>
    </source>
</evidence>
<dbReference type="GeneID" id="28251484"/>